<protein>
    <recommendedName>
        <fullName evidence="2">Protein-ADP-ribose hydrolase</fullName>
    </recommendedName>
</protein>
<evidence type="ECO:0000256" key="1">
    <source>
        <dbReference type="ARBA" id="ARBA00001947"/>
    </source>
</evidence>
<keyword evidence="6" id="KW-0326">Glycosidase</keyword>
<keyword evidence="11" id="KW-1185">Reference proteome</keyword>
<dbReference type="GO" id="GO:0016798">
    <property type="term" value="F:hydrolase activity, acting on glycosyl bonds"/>
    <property type="evidence" value="ECO:0007669"/>
    <property type="project" value="UniProtKB-KW"/>
</dbReference>
<evidence type="ECO:0000256" key="7">
    <source>
        <dbReference type="ARBA" id="ARBA00048482"/>
    </source>
</evidence>
<name>A0A923IZT2_9ACTO</name>
<keyword evidence="4" id="KW-0378">Hydrolase</keyword>
<proteinExistence type="inferred from homology"/>
<dbReference type="GO" id="GO:0046872">
    <property type="term" value="F:metal ion binding"/>
    <property type="evidence" value="ECO:0007669"/>
    <property type="project" value="UniProtKB-KW"/>
</dbReference>
<evidence type="ECO:0000256" key="5">
    <source>
        <dbReference type="ARBA" id="ARBA00022833"/>
    </source>
</evidence>
<evidence type="ECO:0000256" key="2">
    <source>
        <dbReference type="ARBA" id="ARBA00018852"/>
    </source>
</evidence>
<keyword evidence="3" id="KW-0479">Metal-binding</keyword>
<dbReference type="Gene3D" id="3.40.220.10">
    <property type="entry name" value="Leucine Aminopeptidase, subunit E, domain 1"/>
    <property type="match status" value="1"/>
</dbReference>
<dbReference type="EMBL" id="JACHMK010000001">
    <property type="protein sequence ID" value="MBB6335089.1"/>
    <property type="molecule type" value="Genomic_DNA"/>
</dbReference>
<evidence type="ECO:0000313" key="11">
    <source>
        <dbReference type="Proteomes" id="UP000617426"/>
    </source>
</evidence>
<reference evidence="10" key="1">
    <citation type="submission" date="2020-08" db="EMBL/GenBank/DDBJ databases">
        <title>Sequencing the genomes of 1000 actinobacteria strains.</title>
        <authorList>
            <person name="Klenk H.-P."/>
        </authorList>
    </citation>
    <scope>NUCLEOTIDE SEQUENCE</scope>
    <source>
        <strain evidence="10">DSM 10695</strain>
    </source>
</reference>
<keyword evidence="5" id="KW-0862">Zinc</keyword>
<feature type="domain" description="Macro" evidence="9">
    <location>
        <begin position="69"/>
        <end position="254"/>
    </location>
</feature>
<evidence type="ECO:0000259" key="9">
    <source>
        <dbReference type="PROSITE" id="PS51154"/>
    </source>
</evidence>
<gene>
    <name evidence="10" type="ORF">HD592_001654</name>
</gene>
<dbReference type="RefSeq" id="WP_184453259.1">
    <property type="nucleotide sequence ID" value="NZ_JACHMK010000001.1"/>
</dbReference>
<evidence type="ECO:0000256" key="8">
    <source>
        <dbReference type="ARBA" id="ARBA00093459"/>
    </source>
</evidence>
<dbReference type="PROSITE" id="PS51154">
    <property type="entry name" value="MACRO"/>
    <property type="match status" value="1"/>
</dbReference>
<dbReference type="Pfam" id="PF01661">
    <property type="entry name" value="Macro"/>
    <property type="match status" value="1"/>
</dbReference>
<comment type="caution">
    <text evidence="10">The sequence shown here is derived from an EMBL/GenBank/DDBJ whole genome shotgun (WGS) entry which is preliminary data.</text>
</comment>
<evidence type="ECO:0000256" key="4">
    <source>
        <dbReference type="ARBA" id="ARBA00022801"/>
    </source>
</evidence>
<comment type="cofactor">
    <cofactor evidence="1">
        <name>Zn(2+)</name>
        <dbReference type="ChEBI" id="CHEBI:29105"/>
    </cofactor>
</comment>
<dbReference type="SUPFAM" id="SSF52949">
    <property type="entry name" value="Macro domain-like"/>
    <property type="match status" value="1"/>
</dbReference>
<accession>A0A923IZT2</accession>
<sequence>MTSTLTDPRVRRLIEGLLDETPEAPCVEDFCARFDSSRLALRALMNIRAPGPLPVEWLALQDELLREENAARALAPEDDGRLSVWRGDITRLEVDGIVNAANSAMLGCFAPLHFCIDNAIHSAAGLQLRNECDALMRGGALATGDARVTKAWNLPSRFVIHTVGPIVRGELTAGHEALLARAYRSVLNAAAAHGMRSLALCCVSTGVFGFPAERAARIAVDETKAFAESNPLPERIVFSVYHESDEALYKELLS</sequence>
<dbReference type="InterPro" id="IPR043472">
    <property type="entry name" value="Macro_dom-like"/>
</dbReference>
<evidence type="ECO:0000313" key="10">
    <source>
        <dbReference type="EMBL" id="MBB6335089.1"/>
    </source>
</evidence>
<dbReference type="Proteomes" id="UP000617426">
    <property type="component" value="Unassembled WGS sequence"/>
</dbReference>
<dbReference type="PANTHER" id="PTHR11106:SF121">
    <property type="entry name" value="ADP-RIBOSE 1''-PHOSPHATE PHOSPHATASE"/>
    <property type="match status" value="1"/>
</dbReference>
<evidence type="ECO:0000256" key="3">
    <source>
        <dbReference type="ARBA" id="ARBA00022723"/>
    </source>
</evidence>
<organism evidence="10 11">
    <name type="scientific">Schaalia hyovaginalis</name>
    <dbReference type="NCBI Taxonomy" id="29316"/>
    <lineage>
        <taxon>Bacteria</taxon>
        <taxon>Bacillati</taxon>
        <taxon>Actinomycetota</taxon>
        <taxon>Actinomycetes</taxon>
        <taxon>Actinomycetales</taxon>
        <taxon>Actinomycetaceae</taxon>
        <taxon>Schaalia</taxon>
    </lineage>
</organism>
<dbReference type="InterPro" id="IPR002589">
    <property type="entry name" value="Macro_dom"/>
</dbReference>
<dbReference type="CDD" id="cd02908">
    <property type="entry name" value="Macro_OAADPr_deacetylase"/>
    <property type="match status" value="1"/>
</dbReference>
<dbReference type="SMART" id="SM00506">
    <property type="entry name" value="A1pp"/>
    <property type="match status" value="1"/>
</dbReference>
<comment type="similarity">
    <text evidence="8">Belongs to the MacroD-type family. Zn-Macro subfamily.</text>
</comment>
<dbReference type="AlphaFoldDB" id="A0A923IZT2"/>
<evidence type="ECO:0000256" key="6">
    <source>
        <dbReference type="ARBA" id="ARBA00023295"/>
    </source>
</evidence>
<comment type="catalytic activity">
    <reaction evidence="7">
        <text>4-O-(ADP-D-ribosyl)-L-aspartyl-[protein] + H2O = L-aspartyl-[protein] + ADP-D-ribose + H(+)</text>
        <dbReference type="Rhea" id="RHEA:54428"/>
        <dbReference type="Rhea" id="RHEA-COMP:9867"/>
        <dbReference type="Rhea" id="RHEA-COMP:13832"/>
        <dbReference type="ChEBI" id="CHEBI:15377"/>
        <dbReference type="ChEBI" id="CHEBI:15378"/>
        <dbReference type="ChEBI" id="CHEBI:29961"/>
        <dbReference type="ChEBI" id="CHEBI:57967"/>
        <dbReference type="ChEBI" id="CHEBI:138102"/>
    </reaction>
    <physiologicalReaction direction="left-to-right" evidence="7">
        <dbReference type="Rhea" id="RHEA:54429"/>
    </physiologicalReaction>
</comment>
<dbReference type="PANTHER" id="PTHR11106">
    <property type="entry name" value="GANGLIOSIDE INDUCED DIFFERENTIATION ASSOCIATED PROTEIN 2-RELATED"/>
    <property type="match status" value="1"/>
</dbReference>